<dbReference type="InterPro" id="IPR003399">
    <property type="entry name" value="Mce/MlaD"/>
</dbReference>
<dbReference type="EMBL" id="JAZDUF010000001">
    <property type="protein sequence ID" value="MEE3849631.1"/>
    <property type="molecule type" value="Genomic_DNA"/>
</dbReference>
<dbReference type="Proteomes" id="UP001347146">
    <property type="component" value="Unassembled WGS sequence"/>
</dbReference>
<evidence type="ECO:0000313" key="2">
    <source>
        <dbReference type="EMBL" id="MEE3849631.1"/>
    </source>
</evidence>
<dbReference type="PANTHER" id="PTHR33371:SF16">
    <property type="entry name" value="MCE-FAMILY PROTEIN MCE3F"/>
    <property type="match status" value="1"/>
</dbReference>
<keyword evidence="3" id="KW-1185">Reference proteome</keyword>
<evidence type="ECO:0000313" key="3">
    <source>
        <dbReference type="Proteomes" id="UP001347146"/>
    </source>
</evidence>
<comment type="caution">
    <text evidence="2">The sequence shown here is derived from an EMBL/GenBank/DDBJ whole genome shotgun (WGS) entry which is preliminary data.</text>
</comment>
<sequence>MRPSAPVISLAAIVAVLLGSIVYLCAGVLDVNPTRQENSATVLLPDSAGLAVGSPVLLTGYEIGEVTELRSGDTGASATILYRDDFRIPTDSALAVQTLSALGEPYLEFTPEAPGGPYLADGEVIRTSPDEAPTSISQTATDAVALLRQMDPDVISRLVGTFSTALADTDPVIPQLGRSTQLLAVTVLSRLPNLAQLLEAVQSMGRDVDWMGPTLRANGPAWNSVGGRVIEPLDREMANLAETRPPSAYTTGDGLVPFLDDLKATLVRLGPSLQPLGPMLQPLVTKAAPGIAQLDIGELVAQAVRMVGSDNALRFHIDITQPAGK</sequence>
<accession>A0ABU7MAB4</accession>
<organism evidence="2 3">
    <name type="scientific">Gordonia sesuvii</name>
    <dbReference type="NCBI Taxonomy" id="3116777"/>
    <lineage>
        <taxon>Bacteria</taxon>
        <taxon>Bacillati</taxon>
        <taxon>Actinomycetota</taxon>
        <taxon>Actinomycetes</taxon>
        <taxon>Mycobacteriales</taxon>
        <taxon>Gordoniaceae</taxon>
        <taxon>Gordonia</taxon>
    </lineage>
</organism>
<reference evidence="2 3" key="1">
    <citation type="submission" date="2024-01" db="EMBL/GenBank/DDBJ databases">
        <title>Draft genome sequence of Gordonia sp. LSe1-13.</title>
        <authorList>
            <person name="Suphannarot A."/>
            <person name="Mingma R."/>
        </authorList>
    </citation>
    <scope>NUCLEOTIDE SEQUENCE [LARGE SCALE GENOMIC DNA]</scope>
    <source>
        <strain evidence="2 3">LSe1-13</strain>
    </source>
</reference>
<dbReference type="InterPro" id="IPR052336">
    <property type="entry name" value="MlaD_Phospholipid_Transporter"/>
</dbReference>
<dbReference type="Pfam" id="PF02470">
    <property type="entry name" value="MlaD"/>
    <property type="match status" value="1"/>
</dbReference>
<proteinExistence type="predicted"/>
<gene>
    <name evidence="2" type="ORF">VZC37_04770</name>
</gene>
<evidence type="ECO:0000259" key="1">
    <source>
        <dbReference type="Pfam" id="PF02470"/>
    </source>
</evidence>
<protein>
    <submittedName>
        <fullName evidence="2">MlaD family protein</fullName>
    </submittedName>
</protein>
<dbReference type="RefSeq" id="WP_330431257.1">
    <property type="nucleotide sequence ID" value="NZ_JAZDUF010000001.1"/>
</dbReference>
<dbReference type="PANTHER" id="PTHR33371">
    <property type="entry name" value="INTERMEMBRANE PHOSPHOLIPID TRANSPORT SYSTEM BINDING PROTEIN MLAD-RELATED"/>
    <property type="match status" value="1"/>
</dbReference>
<name>A0ABU7MAB4_9ACTN</name>
<feature type="domain" description="Mce/MlaD" evidence="1">
    <location>
        <begin position="39"/>
        <end position="111"/>
    </location>
</feature>